<reference key="2">
    <citation type="submission" date="2011-03" db="EMBL/GenBank/DDBJ databases">
        <title>Complete genome sequence of the thermoacidophilic crenarchaeon Thermoproteus uzoniensis 768-20.</title>
        <authorList>
            <person name="Mardanov A.V."/>
            <person name="Gumerov V.M."/>
            <person name="Beletsky A.V."/>
            <person name="Prokofeva M.I."/>
            <person name="Bonch-Osmolovskaya E.A."/>
            <person name="Ravin N.V."/>
            <person name="Skryabin K.G."/>
        </authorList>
    </citation>
    <scope>NUCLEOTIDE SEQUENCE</scope>
    <source>
        <strain>768-20</strain>
    </source>
</reference>
<accession>F2L3F2</accession>
<evidence type="ECO:0000313" key="3">
    <source>
        <dbReference type="Proteomes" id="UP000008138"/>
    </source>
</evidence>
<protein>
    <submittedName>
        <fullName evidence="2">Periplasmic binding protein</fullName>
    </submittedName>
</protein>
<sequence length="283" mass="31000">MPWLTRPVDYVPRRVVSLNPSITEFLFVAGLGDRLVGRDVFSYRPRDALKIPHVGSFTSADLGAVEGVKPDLVIAYYPVQKNLVEALDRIAPVAVVETPTSIDDVLGNFKFVSRLLDADEAGEHVSGVYRDLLKGAPLAEDALAVFYLGGYDVACAESFTAAALDAVGIRYSRRIHCVYHFLGPLEKAVELVERVDPALVLYEGKTRQPRPEETAWIRRARCRACSRGEVVAVPNDTLAHYGPSLPLDLALVRDVVASRAPLVAGTSSVSRPALGDPWYRPYL</sequence>
<dbReference type="GeneID" id="10361244"/>
<dbReference type="HOGENOM" id="CLU_038034_2_8_2"/>
<dbReference type="Gene3D" id="3.40.50.1980">
    <property type="entry name" value="Nitrogenase molybdenum iron protein domain"/>
    <property type="match status" value="1"/>
</dbReference>
<dbReference type="EMBL" id="CP002590">
    <property type="protein sequence ID" value="AEA13191.1"/>
    <property type="molecule type" value="Genomic_DNA"/>
</dbReference>
<organism evidence="2 3">
    <name type="scientific">Thermoproteus uzoniensis (strain 768-20)</name>
    <dbReference type="NCBI Taxonomy" id="999630"/>
    <lineage>
        <taxon>Archaea</taxon>
        <taxon>Thermoproteota</taxon>
        <taxon>Thermoprotei</taxon>
        <taxon>Thermoproteales</taxon>
        <taxon>Thermoproteaceae</taxon>
        <taxon>Thermoproteus</taxon>
    </lineage>
</organism>
<dbReference type="PANTHER" id="PTHR30535">
    <property type="entry name" value="VITAMIN B12-BINDING PROTEIN"/>
    <property type="match status" value="1"/>
</dbReference>
<dbReference type="AlphaFoldDB" id="F2L3F2"/>
<dbReference type="eggNOG" id="arCOG04233">
    <property type="taxonomic scope" value="Archaea"/>
</dbReference>
<dbReference type="Pfam" id="PF01497">
    <property type="entry name" value="Peripla_BP_2"/>
    <property type="match status" value="1"/>
</dbReference>
<dbReference type="InterPro" id="IPR002491">
    <property type="entry name" value="ABC_transptr_periplasmic_BD"/>
</dbReference>
<name>F2L3F2_THEU7</name>
<gene>
    <name evidence="2" type="ordered locus">TUZN_1729</name>
</gene>
<feature type="domain" description="Fe/B12 periplasmic-binding" evidence="1">
    <location>
        <begin position="14"/>
        <end position="263"/>
    </location>
</feature>
<dbReference type="RefSeq" id="WP_013680526.1">
    <property type="nucleotide sequence ID" value="NC_015315.1"/>
</dbReference>
<dbReference type="STRING" id="999630.TUZN_1729"/>
<dbReference type="Proteomes" id="UP000008138">
    <property type="component" value="Chromosome"/>
</dbReference>
<evidence type="ECO:0000313" key="2">
    <source>
        <dbReference type="EMBL" id="AEA13191.1"/>
    </source>
</evidence>
<keyword evidence="3" id="KW-1185">Reference proteome</keyword>
<reference evidence="2 3" key="1">
    <citation type="journal article" date="2011" name="J. Bacteriol.">
        <title>Complete genome sequence of the thermoacidophilic crenarchaeon Thermoproteus uzoniensis 768-20.</title>
        <authorList>
            <person name="Mardanov A.V."/>
            <person name="Gumerov V.M."/>
            <person name="Beletsky A.V."/>
            <person name="Prokofeva M.I."/>
            <person name="Bonch-Osmolovskaya E.A."/>
            <person name="Ravin N.V."/>
            <person name="Skryabin K.G."/>
        </authorList>
    </citation>
    <scope>NUCLEOTIDE SEQUENCE [LARGE SCALE GENOMIC DNA]</scope>
    <source>
        <strain evidence="2 3">768-20</strain>
    </source>
</reference>
<evidence type="ECO:0000259" key="1">
    <source>
        <dbReference type="PROSITE" id="PS50983"/>
    </source>
</evidence>
<dbReference type="PANTHER" id="PTHR30535:SF34">
    <property type="entry name" value="MOLYBDATE-BINDING PROTEIN MOLA"/>
    <property type="match status" value="1"/>
</dbReference>
<dbReference type="KEGG" id="tuz:TUZN_1729"/>
<dbReference type="OrthoDB" id="24039at2157"/>
<proteinExistence type="predicted"/>
<dbReference type="SUPFAM" id="SSF53807">
    <property type="entry name" value="Helical backbone' metal receptor"/>
    <property type="match status" value="1"/>
</dbReference>
<dbReference type="InterPro" id="IPR050902">
    <property type="entry name" value="ABC_Transporter_SBP"/>
</dbReference>
<dbReference type="PROSITE" id="PS50983">
    <property type="entry name" value="FE_B12_PBP"/>
    <property type="match status" value="1"/>
</dbReference>